<dbReference type="EMBL" id="QRAN01000001">
    <property type="protein sequence ID" value="RLQ23754.1"/>
    <property type="molecule type" value="Genomic_DNA"/>
</dbReference>
<sequence>MGKDNNKYRVKDGWLLAARRVPSENCELRPAGCAPDLLVIHNISLPPGQFGGDSIERFFTNCLDWEAHPFFAGIRGLRVSAHLLIRREGELLQFVSFDERAWHAGVSAFDGRDNCNDFSIGIELEGTDQLPYTDAQYQALAAVTAALFETYPQLRPERIVGHCDIAPGRKTDPGPAFDWRRYRQALPANGKEYA</sequence>
<evidence type="ECO:0000256" key="3">
    <source>
        <dbReference type="ARBA" id="ARBA00004496"/>
    </source>
</evidence>
<dbReference type="AlphaFoldDB" id="A0A3L7E2I6"/>
<organism evidence="14 15">
    <name type="scientific">Seongchinamella sediminis</name>
    <dbReference type="NCBI Taxonomy" id="2283635"/>
    <lineage>
        <taxon>Bacteria</taxon>
        <taxon>Pseudomonadati</taxon>
        <taxon>Pseudomonadota</taxon>
        <taxon>Gammaproteobacteria</taxon>
        <taxon>Cellvibrionales</taxon>
        <taxon>Halieaceae</taxon>
        <taxon>Seongchinamella</taxon>
    </lineage>
</organism>
<dbReference type="GO" id="GO:0009254">
    <property type="term" value="P:peptidoglycan turnover"/>
    <property type="evidence" value="ECO:0007669"/>
    <property type="project" value="TreeGrafter"/>
</dbReference>
<name>A0A3L7E2I6_9GAMM</name>
<dbReference type="RefSeq" id="WP_117952309.1">
    <property type="nucleotide sequence ID" value="NZ_QRAN01000001.1"/>
</dbReference>
<proteinExistence type="inferred from homology"/>
<dbReference type="GO" id="GO:0009253">
    <property type="term" value="P:peptidoglycan catabolic process"/>
    <property type="evidence" value="ECO:0007669"/>
    <property type="project" value="InterPro"/>
</dbReference>
<dbReference type="InterPro" id="IPR002502">
    <property type="entry name" value="Amidase_domain"/>
</dbReference>
<dbReference type="GO" id="GO:0008745">
    <property type="term" value="F:N-acetylmuramoyl-L-alanine amidase activity"/>
    <property type="evidence" value="ECO:0007669"/>
    <property type="project" value="UniProtKB-EC"/>
</dbReference>
<dbReference type="EC" id="3.5.1.28" evidence="5"/>
<evidence type="ECO:0000256" key="8">
    <source>
        <dbReference type="ARBA" id="ARBA00022801"/>
    </source>
</evidence>
<comment type="similarity">
    <text evidence="4">Belongs to the N-acetylmuramoyl-L-alanine amidase 2 family.</text>
</comment>
<comment type="caution">
    <text evidence="14">The sequence shown here is derived from an EMBL/GenBank/DDBJ whole genome shotgun (WGS) entry which is preliminary data.</text>
</comment>
<dbReference type="GO" id="GO:0005737">
    <property type="term" value="C:cytoplasm"/>
    <property type="evidence" value="ECO:0007669"/>
    <property type="project" value="UniProtKB-SubCell"/>
</dbReference>
<evidence type="ECO:0000256" key="5">
    <source>
        <dbReference type="ARBA" id="ARBA00011901"/>
    </source>
</evidence>
<dbReference type="InterPro" id="IPR051206">
    <property type="entry name" value="NAMLAA_amidase_2"/>
</dbReference>
<evidence type="ECO:0000256" key="1">
    <source>
        <dbReference type="ARBA" id="ARBA00001561"/>
    </source>
</evidence>
<dbReference type="FunFam" id="3.40.80.10:FF:000002">
    <property type="entry name" value="1,6-anhydro-N-acetylmuramyl-L-alanine amidase"/>
    <property type="match status" value="1"/>
</dbReference>
<dbReference type="Proteomes" id="UP000265509">
    <property type="component" value="Unassembled WGS sequence"/>
</dbReference>
<gene>
    <name evidence="14" type="primary">ampD</name>
    <name evidence="14" type="ORF">DWB85_00955</name>
</gene>
<reference evidence="14 15" key="1">
    <citation type="submission" date="2018-07" db="EMBL/GenBank/DDBJ databases">
        <title>Halioglobus sp. genome submission.</title>
        <authorList>
            <person name="Ye M.-Q."/>
            <person name="Du Z.-J."/>
        </authorList>
    </citation>
    <scope>NUCLEOTIDE SEQUENCE [LARGE SCALE GENOMIC DNA]</scope>
    <source>
        <strain evidence="14 15">U0301</strain>
    </source>
</reference>
<evidence type="ECO:0000313" key="15">
    <source>
        <dbReference type="Proteomes" id="UP000265509"/>
    </source>
</evidence>
<evidence type="ECO:0000256" key="7">
    <source>
        <dbReference type="ARBA" id="ARBA00022723"/>
    </source>
</evidence>
<comment type="cofactor">
    <cofactor evidence="2">
        <name>Zn(2+)</name>
        <dbReference type="ChEBI" id="CHEBI:29105"/>
    </cofactor>
</comment>
<keyword evidence="8" id="KW-0378">Hydrolase</keyword>
<feature type="domain" description="N-acetylmuramoyl-L-alanine amidase" evidence="13">
    <location>
        <begin position="23"/>
        <end position="174"/>
    </location>
</feature>
<keyword evidence="7" id="KW-0479">Metal-binding</keyword>
<evidence type="ECO:0000256" key="4">
    <source>
        <dbReference type="ARBA" id="ARBA00007553"/>
    </source>
</evidence>
<evidence type="ECO:0000256" key="10">
    <source>
        <dbReference type="ARBA" id="ARBA00023316"/>
    </source>
</evidence>
<dbReference type="InterPro" id="IPR036505">
    <property type="entry name" value="Amidase/PGRP_sf"/>
</dbReference>
<protein>
    <recommendedName>
        <fullName evidence="11">1,6-anhydro-N-acetylmuramyl-L-alanine amidase AmpD</fullName>
        <ecNumber evidence="5">3.5.1.28</ecNumber>
    </recommendedName>
    <alternativeName>
        <fullName evidence="12">N-acetylmuramoyl-L-alanine amidase</fullName>
    </alternativeName>
</protein>
<accession>A0A3L7E2I6</accession>
<evidence type="ECO:0000256" key="2">
    <source>
        <dbReference type="ARBA" id="ARBA00001947"/>
    </source>
</evidence>
<evidence type="ECO:0000259" key="13">
    <source>
        <dbReference type="SMART" id="SM00644"/>
    </source>
</evidence>
<evidence type="ECO:0000256" key="6">
    <source>
        <dbReference type="ARBA" id="ARBA00022490"/>
    </source>
</evidence>
<dbReference type="NCBIfam" id="NF008758">
    <property type="entry name" value="PRK11789.1"/>
    <property type="match status" value="1"/>
</dbReference>
<keyword evidence="15" id="KW-1185">Reference proteome</keyword>
<comment type="catalytic activity">
    <reaction evidence="1">
        <text>Hydrolyzes the link between N-acetylmuramoyl residues and L-amino acid residues in certain cell-wall glycopeptides.</text>
        <dbReference type="EC" id="3.5.1.28"/>
    </reaction>
</comment>
<dbReference type="CDD" id="cd06583">
    <property type="entry name" value="PGRP"/>
    <property type="match status" value="1"/>
</dbReference>
<keyword evidence="9" id="KW-0862">Zinc</keyword>
<dbReference type="Gene3D" id="3.40.80.10">
    <property type="entry name" value="Peptidoglycan recognition protein-like"/>
    <property type="match status" value="1"/>
</dbReference>
<keyword evidence="6" id="KW-0963">Cytoplasm</keyword>
<dbReference type="OrthoDB" id="9794842at2"/>
<evidence type="ECO:0000313" key="14">
    <source>
        <dbReference type="EMBL" id="RLQ23754.1"/>
    </source>
</evidence>
<dbReference type="PANTHER" id="PTHR30417">
    <property type="entry name" value="N-ACETYLMURAMOYL-L-ALANINE AMIDASE AMID"/>
    <property type="match status" value="1"/>
</dbReference>
<keyword evidence="10" id="KW-0961">Cell wall biogenesis/degradation</keyword>
<dbReference type="Pfam" id="PF01510">
    <property type="entry name" value="Amidase_2"/>
    <property type="match status" value="1"/>
</dbReference>
<dbReference type="GO" id="GO:0071555">
    <property type="term" value="P:cell wall organization"/>
    <property type="evidence" value="ECO:0007669"/>
    <property type="project" value="UniProtKB-KW"/>
</dbReference>
<dbReference type="PANTHER" id="PTHR30417:SF4">
    <property type="entry name" value="1,6-ANHYDRO-N-ACETYLMURAMYL-L-ALANINE AMIDASE AMPD"/>
    <property type="match status" value="1"/>
</dbReference>
<evidence type="ECO:0000256" key="9">
    <source>
        <dbReference type="ARBA" id="ARBA00022833"/>
    </source>
</evidence>
<dbReference type="GO" id="GO:0046872">
    <property type="term" value="F:metal ion binding"/>
    <property type="evidence" value="ECO:0007669"/>
    <property type="project" value="UniProtKB-KW"/>
</dbReference>
<dbReference type="SMART" id="SM00644">
    <property type="entry name" value="Ami_2"/>
    <property type="match status" value="1"/>
</dbReference>
<comment type="subcellular location">
    <subcellularLocation>
        <location evidence="3">Cytoplasm</location>
    </subcellularLocation>
</comment>
<evidence type="ECO:0000256" key="12">
    <source>
        <dbReference type="ARBA" id="ARBA00042615"/>
    </source>
</evidence>
<evidence type="ECO:0000256" key="11">
    <source>
        <dbReference type="ARBA" id="ARBA00039257"/>
    </source>
</evidence>
<dbReference type="SUPFAM" id="SSF55846">
    <property type="entry name" value="N-acetylmuramoyl-L-alanine amidase-like"/>
    <property type="match status" value="1"/>
</dbReference>